<gene>
    <name evidence="2" type="ORF">NEPTK9_000833</name>
</gene>
<evidence type="ECO:0000313" key="3">
    <source>
        <dbReference type="Proteomes" id="UP001194714"/>
    </source>
</evidence>
<dbReference type="InterPro" id="IPR050664">
    <property type="entry name" value="Octanoyltrans_LipM/LipL"/>
</dbReference>
<dbReference type="GO" id="GO:0033819">
    <property type="term" value="F:lipoyl(octanoyl) transferase activity"/>
    <property type="evidence" value="ECO:0007669"/>
    <property type="project" value="UniProtKB-EC"/>
</dbReference>
<feature type="domain" description="BPL/LPL catalytic" evidence="1">
    <location>
        <begin position="41"/>
        <end position="247"/>
    </location>
</feature>
<reference evidence="2 3" key="1">
    <citation type="submission" date="2020-01" db="EMBL/GenBank/DDBJ databases">
        <title>Draft genome sequence of Cand. Neptunochlamydia vexilliferae K9.</title>
        <authorList>
            <person name="Schulz F."/>
            <person name="Koestlbacher S."/>
            <person name="Wascher F."/>
            <person name="Pizzetti I."/>
            <person name="Horn M."/>
        </authorList>
    </citation>
    <scope>NUCLEOTIDE SEQUENCE [LARGE SCALE GENOMIC DNA]</scope>
    <source>
        <strain evidence="2 3">K9</strain>
    </source>
</reference>
<organism evidence="2 3">
    <name type="scientific">Candidatus Neptunichlamydia vexilliferae</name>
    <dbReference type="NCBI Taxonomy" id="1651774"/>
    <lineage>
        <taxon>Bacteria</taxon>
        <taxon>Pseudomonadati</taxon>
        <taxon>Chlamydiota</taxon>
        <taxon>Chlamydiia</taxon>
        <taxon>Parachlamydiales</taxon>
        <taxon>Simkaniaceae</taxon>
        <taxon>Candidatus Neptunichlamydia</taxon>
    </lineage>
</organism>
<dbReference type="InterPro" id="IPR045864">
    <property type="entry name" value="aa-tRNA-synth_II/BPL/LPL"/>
</dbReference>
<sequence>MFISHFGISIGMSPWKVLDTGRRSAKENMAIDSELLQKMKPSDPPILHLYEWEGDAATHGYFLDPGKYLDLAAAEKWGLSLARRPTGGGVIFHVSDLAFSVLVPADFPHFSTNTLDNYDFINHRVKCGVKTLFEPELSLLSEEPSPLDEHCRNFCMAKPTQYDVMLGGRKIAGAAQRKQKQGYLHQGSIAIALPKEDFLNTILLPDTQVKEAMLQTTFSLLGREWAPNDLEEVRTLLKQQLEKELTQ</sequence>
<dbReference type="Gene3D" id="3.30.930.10">
    <property type="entry name" value="Bira Bifunctional Protein, Domain 2"/>
    <property type="match status" value="1"/>
</dbReference>
<dbReference type="EC" id="2.3.1.181" evidence="2"/>
<dbReference type="SUPFAM" id="SSF55681">
    <property type="entry name" value="Class II aaRS and biotin synthetases"/>
    <property type="match status" value="1"/>
</dbReference>
<dbReference type="InterPro" id="IPR004143">
    <property type="entry name" value="BPL_LPL_catalytic"/>
</dbReference>
<name>A0ABS0AYV9_9BACT</name>
<keyword evidence="3" id="KW-1185">Reference proteome</keyword>
<dbReference type="EMBL" id="JAAEJV010000017">
    <property type="protein sequence ID" value="MBF5059323.1"/>
    <property type="molecule type" value="Genomic_DNA"/>
</dbReference>
<proteinExistence type="predicted"/>
<keyword evidence="2" id="KW-0808">Transferase</keyword>
<evidence type="ECO:0000313" key="2">
    <source>
        <dbReference type="EMBL" id="MBF5059323.1"/>
    </source>
</evidence>
<keyword evidence="2" id="KW-0012">Acyltransferase</keyword>
<evidence type="ECO:0000259" key="1">
    <source>
        <dbReference type="PROSITE" id="PS51733"/>
    </source>
</evidence>
<comment type="caution">
    <text evidence="2">The sequence shown here is derived from an EMBL/GenBank/DDBJ whole genome shotgun (WGS) entry which is preliminary data.</text>
</comment>
<dbReference type="PROSITE" id="PS51733">
    <property type="entry name" value="BPL_LPL_CATALYTIC"/>
    <property type="match status" value="1"/>
</dbReference>
<dbReference type="Pfam" id="PF21948">
    <property type="entry name" value="LplA-B_cat"/>
    <property type="match status" value="1"/>
</dbReference>
<protein>
    <submittedName>
        <fullName evidence="2">Octanoyltransferase LipM</fullName>
        <ecNumber evidence="2">2.3.1.181</ecNumber>
    </submittedName>
</protein>
<dbReference type="PANTHER" id="PTHR43679">
    <property type="entry name" value="OCTANOYLTRANSFERASE LIPM-RELATED"/>
    <property type="match status" value="1"/>
</dbReference>
<dbReference type="PANTHER" id="PTHR43679:SF2">
    <property type="entry name" value="OCTANOYL-[GCVH]:PROTEIN N-OCTANOYLTRANSFERASE"/>
    <property type="match status" value="1"/>
</dbReference>
<dbReference type="Proteomes" id="UP001194714">
    <property type="component" value="Unassembled WGS sequence"/>
</dbReference>
<accession>A0ABS0AYV9</accession>